<sequence>MEVRVVSKELIKPSSPAIQHKKPYKLCLLDQLTPSTYSPVIFFYPMEPSYSAIALSRLKSSLSETLNIYYPFSGRLNDNLYIDRFNEGVPFFEATINCRMSDFLKHHEILSLNLLLPLQPFSKAADTNIPILEIQVTVFTCGGIALTVCASHKLVDGPTGRAFLNTMCCVSRGNVKDIIYPNLSEASQFFPPTTSLPKKHISLMKSLWFTEGNYITRRFVFDAKAIANLRANTQGKLETRPTRIETLSCFIWKCCMAASKAVSSSPKPSILVEAVNLRPQTNPPMSFTSIGNIYWWATAVAHPTATNIELHELIKLLSEGTALYRGDFTQTLQGEGGHETMSEHCDQLEELFSLESPDIFAFTSWCYLGFTKTNFGWGEPYWFAFLGKVSPAFRNFTMFIETKDGKGIEAWITLDQQRMAILENDPEFLAFASPNPRISSSSL</sequence>
<comment type="caution">
    <text evidence="4">The sequence shown here is derived from an EMBL/GenBank/DDBJ whole genome shotgun (WGS) entry which is preliminary data.</text>
</comment>
<dbReference type="InterPro" id="IPR023213">
    <property type="entry name" value="CAT-like_dom_sf"/>
</dbReference>
<evidence type="ECO:0000256" key="2">
    <source>
        <dbReference type="ARBA" id="ARBA00022679"/>
    </source>
</evidence>
<protein>
    <recommendedName>
        <fullName evidence="6">Vinorine synthase-like</fullName>
    </recommendedName>
</protein>
<gene>
    <name evidence="4" type="ORF">P3X46_014044</name>
</gene>
<comment type="similarity">
    <text evidence="1">Belongs to the plant acyltransferase family.</text>
</comment>
<evidence type="ECO:0000256" key="1">
    <source>
        <dbReference type="ARBA" id="ARBA00009861"/>
    </source>
</evidence>
<keyword evidence="5" id="KW-1185">Reference proteome</keyword>
<dbReference type="EMBL" id="JARPOI010000008">
    <property type="protein sequence ID" value="KAJ9175494.1"/>
    <property type="molecule type" value="Genomic_DNA"/>
</dbReference>
<evidence type="ECO:0000313" key="4">
    <source>
        <dbReference type="EMBL" id="KAJ9175494.1"/>
    </source>
</evidence>
<name>A0ABQ9M9C7_HEVBR</name>
<evidence type="ECO:0008006" key="6">
    <source>
        <dbReference type="Google" id="ProtNLM"/>
    </source>
</evidence>
<keyword evidence="3" id="KW-0012">Acyltransferase</keyword>
<dbReference type="Proteomes" id="UP001174677">
    <property type="component" value="Chromosome 8"/>
</dbReference>
<dbReference type="Gene3D" id="3.30.559.10">
    <property type="entry name" value="Chloramphenicol acetyltransferase-like domain"/>
    <property type="match status" value="2"/>
</dbReference>
<dbReference type="PANTHER" id="PTHR31623:SF20">
    <property type="entry name" value="VINORINE SYNTHASE-LIKE"/>
    <property type="match status" value="1"/>
</dbReference>
<evidence type="ECO:0000256" key="3">
    <source>
        <dbReference type="ARBA" id="ARBA00023315"/>
    </source>
</evidence>
<proteinExistence type="inferred from homology"/>
<dbReference type="Pfam" id="PF02458">
    <property type="entry name" value="Transferase"/>
    <property type="match status" value="1"/>
</dbReference>
<accession>A0ABQ9M9C7</accession>
<organism evidence="4 5">
    <name type="scientific">Hevea brasiliensis</name>
    <name type="common">Para rubber tree</name>
    <name type="synonym">Siphonia brasiliensis</name>
    <dbReference type="NCBI Taxonomy" id="3981"/>
    <lineage>
        <taxon>Eukaryota</taxon>
        <taxon>Viridiplantae</taxon>
        <taxon>Streptophyta</taxon>
        <taxon>Embryophyta</taxon>
        <taxon>Tracheophyta</taxon>
        <taxon>Spermatophyta</taxon>
        <taxon>Magnoliopsida</taxon>
        <taxon>eudicotyledons</taxon>
        <taxon>Gunneridae</taxon>
        <taxon>Pentapetalae</taxon>
        <taxon>rosids</taxon>
        <taxon>fabids</taxon>
        <taxon>Malpighiales</taxon>
        <taxon>Euphorbiaceae</taxon>
        <taxon>Crotonoideae</taxon>
        <taxon>Micrandreae</taxon>
        <taxon>Hevea</taxon>
    </lineage>
</organism>
<evidence type="ECO:0000313" key="5">
    <source>
        <dbReference type="Proteomes" id="UP001174677"/>
    </source>
</evidence>
<dbReference type="PANTHER" id="PTHR31623">
    <property type="entry name" value="F21J9.9"/>
    <property type="match status" value="1"/>
</dbReference>
<reference evidence="4 5" key="1">
    <citation type="journal article" date="2023" name="Plant Biotechnol. J.">
        <title>Chromosome-level wild Hevea brasiliensis genome provides new tools for genomic-assisted breeding and valuable loci to elevate rubber yield.</title>
        <authorList>
            <person name="Cheng H."/>
            <person name="Song X."/>
            <person name="Hu Y."/>
            <person name="Wu T."/>
            <person name="Yang Q."/>
            <person name="An Z."/>
            <person name="Feng S."/>
            <person name="Deng Z."/>
            <person name="Wu W."/>
            <person name="Zeng X."/>
            <person name="Tu M."/>
            <person name="Wang X."/>
            <person name="Huang H."/>
        </authorList>
    </citation>
    <scope>NUCLEOTIDE SEQUENCE [LARGE SCALE GENOMIC DNA]</scope>
    <source>
        <strain evidence="4">MT/VB/25A 57/8</strain>
    </source>
</reference>
<keyword evidence="2" id="KW-0808">Transferase</keyword>